<dbReference type="SUPFAM" id="SSF50447">
    <property type="entry name" value="Translation proteins"/>
    <property type="match status" value="1"/>
</dbReference>
<dbReference type="Pfam" id="PF00297">
    <property type="entry name" value="Ribosomal_L3"/>
    <property type="match status" value="1"/>
</dbReference>
<keyword evidence="3 7" id="KW-0694">RNA-binding</keyword>
<dbReference type="EMBL" id="JADEWC010000006">
    <property type="protein sequence ID" value="MBE9221957.1"/>
    <property type="molecule type" value="Genomic_DNA"/>
</dbReference>
<dbReference type="InterPro" id="IPR019926">
    <property type="entry name" value="Ribosomal_uL3_CS"/>
</dbReference>
<keyword evidence="2 7" id="KW-0699">rRNA-binding</keyword>
<evidence type="ECO:0000313" key="12">
    <source>
        <dbReference type="Proteomes" id="UP000654604"/>
    </source>
</evidence>
<evidence type="ECO:0000256" key="2">
    <source>
        <dbReference type="ARBA" id="ARBA00022730"/>
    </source>
</evidence>
<comment type="similarity">
    <text evidence="1 7 8">Belongs to the universal ribosomal protein uL3 family.</text>
</comment>
<keyword evidence="5 7" id="KW-0687">Ribonucleoprotein</keyword>
<accession>A0ABR9V254</accession>
<dbReference type="PANTHER" id="PTHR11229">
    <property type="entry name" value="50S RIBOSOMAL PROTEIN L3"/>
    <property type="match status" value="1"/>
</dbReference>
<dbReference type="GO" id="GO:0005840">
    <property type="term" value="C:ribosome"/>
    <property type="evidence" value="ECO:0007669"/>
    <property type="project" value="UniProtKB-KW"/>
</dbReference>
<evidence type="ECO:0000256" key="10">
    <source>
        <dbReference type="SAM" id="MobiDB-lite"/>
    </source>
</evidence>
<evidence type="ECO:0000256" key="4">
    <source>
        <dbReference type="ARBA" id="ARBA00022980"/>
    </source>
</evidence>
<proteinExistence type="inferred from homology"/>
<sequence length="227" mass="24559">MSLGILGTKLGMTTVFDQETGVAIPVTVVQAGPCRVTQIKTKEKDGYVALQLGYDELPDRKRSLNTKEAKEVNKYLTSAEDGHLSTKGLPALRHLKEYRLDDVSSYELGQTIGADFFNEGDLVDVGGKTIGRGFAGYQKRHNFKRGNMTHGSKNHRLPGSTGAGTTPGRTYPGKRMAGRYGNTNIKVRKLTVVKVDSDRNLLLIKGAIPGKTGNLVSITPATIVGKQ</sequence>
<protein>
    <recommendedName>
        <fullName evidence="6 7">Large ribosomal subunit protein uL3</fullName>
    </recommendedName>
</protein>
<reference evidence="11 12" key="1">
    <citation type="submission" date="2020-10" db="EMBL/GenBank/DDBJ databases">
        <authorList>
            <person name="Castelo-Branco R."/>
            <person name="Eusebio N."/>
            <person name="Adriana R."/>
            <person name="Vieira A."/>
            <person name="Brugerolle De Fraissinette N."/>
            <person name="Rezende De Castro R."/>
            <person name="Schneider M.P."/>
            <person name="Vasconcelos V."/>
            <person name="Leao P.N."/>
        </authorList>
    </citation>
    <scope>NUCLEOTIDE SEQUENCE [LARGE SCALE GENOMIC DNA]</scope>
    <source>
        <strain evidence="11 12">LEGE 03274</strain>
    </source>
</reference>
<comment type="function">
    <text evidence="7 9">One of the primary rRNA binding proteins, it binds directly near the 3'-end of the 23S rRNA, where it nucleates assembly of the 50S subunit.</text>
</comment>
<gene>
    <name evidence="7" type="primary">rplC</name>
    <name evidence="7" type="synonym">rpl3</name>
    <name evidence="11" type="ORF">IQ215_04525</name>
</gene>
<dbReference type="Proteomes" id="UP000654604">
    <property type="component" value="Unassembled WGS sequence"/>
</dbReference>
<dbReference type="PANTHER" id="PTHR11229:SF16">
    <property type="entry name" value="LARGE RIBOSOMAL SUBUNIT PROTEIN UL3C"/>
    <property type="match status" value="1"/>
</dbReference>
<evidence type="ECO:0000256" key="9">
    <source>
        <dbReference type="RuleBase" id="RU003906"/>
    </source>
</evidence>
<evidence type="ECO:0000256" key="7">
    <source>
        <dbReference type="HAMAP-Rule" id="MF_01325"/>
    </source>
</evidence>
<dbReference type="RefSeq" id="WP_193800117.1">
    <property type="nucleotide sequence ID" value="NZ_JADEWC010000006.1"/>
</dbReference>
<comment type="caution">
    <text evidence="11">The sequence shown here is derived from an EMBL/GenBank/DDBJ whole genome shotgun (WGS) entry which is preliminary data.</text>
</comment>
<dbReference type="Gene3D" id="2.40.30.10">
    <property type="entry name" value="Translation factors"/>
    <property type="match status" value="1"/>
</dbReference>
<dbReference type="Gene3D" id="3.30.160.810">
    <property type="match status" value="1"/>
</dbReference>
<evidence type="ECO:0000256" key="3">
    <source>
        <dbReference type="ARBA" id="ARBA00022884"/>
    </source>
</evidence>
<dbReference type="InterPro" id="IPR009000">
    <property type="entry name" value="Transl_B-barrel_sf"/>
</dbReference>
<dbReference type="NCBIfam" id="TIGR03625">
    <property type="entry name" value="L3_bact"/>
    <property type="match status" value="1"/>
</dbReference>
<dbReference type="InterPro" id="IPR019927">
    <property type="entry name" value="Ribosomal_uL3_bac/org-type"/>
</dbReference>
<keyword evidence="4 7" id="KW-0689">Ribosomal protein</keyword>
<dbReference type="InterPro" id="IPR000597">
    <property type="entry name" value="Ribosomal_uL3"/>
</dbReference>
<name>A0ABR9V254_9CHRO</name>
<feature type="region of interest" description="Disordered" evidence="10">
    <location>
        <begin position="145"/>
        <end position="177"/>
    </location>
</feature>
<evidence type="ECO:0000256" key="5">
    <source>
        <dbReference type="ARBA" id="ARBA00023274"/>
    </source>
</evidence>
<keyword evidence="12" id="KW-1185">Reference proteome</keyword>
<evidence type="ECO:0000313" key="11">
    <source>
        <dbReference type="EMBL" id="MBE9221957.1"/>
    </source>
</evidence>
<comment type="subunit">
    <text evidence="7 9">Part of the 50S ribosomal subunit. Forms a cluster with proteins L14 and L19.</text>
</comment>
<evidence type="ECO:0000256" key="8">
    <source>
        <dbReference type="RuleBase" id="RU003905"/>
    </source>
</evidence>
<evidence type="ECO:0000256" key="6">
    <source>
        <dbReference type="ARBA" id="ARBA00035243"/>
    </source>
</evidence>
<organism evidence="11 12">
    <name type="scientific">Cyanobacterium stanieri LEGE 03274</name>
    <dbReference type="NCBI Taxonomy" id="1828756"/>
    <lineage>
        <taxon>Bacteria</taxon>
        <taxon>Bacillati</taxon>
        <taxon>Cyanobacteriota</taxon>
        <taxon>Cyanophyceae</taxon>
        <taxon>Oscillatoriophycideae</taxon>
        <taxon>Chroococcales</taxon>
        <taxon>Geminocystaceae</taxon>
        <taxon>Cyanobacterium</taxon>
    </lineage>
</organism>
<evidence type="ECO:0000256" key="1">
    <source>
        <dbReference type="ARBA" id="ARBA00006540"/>
    </source>
</evidence>
<dbReference type="PROSITE" id="PS00474">
    <property type="entry name" value="RIBOSOMAL_L3"/>
    <property type="match status" value="1"/>
</dbReference>
<dbReference type="HAMAP" id="MF_01325_B">
    <property type="entry name" value="Ribosomal_uL3_B"/>
    <property type="match status" value="1"/>
</dbReference>